<proteinExistence type="predicted"/>
<dbReference type="EMBL" id="QKRW01000010">
    <property type="protein sequence ID" value="RAL65449.1"/>
    <property type="molecule type" value="Genomic_DNA"/>
</dbReference>
<feature type="compositionally biased region" description="Polar residues" evidence="1">
    <location>
        <begin position="164"/>
        <end position="182"/>
    </location>
</feature>
<organism evidence="2 3">
    <name type="scientific">Monilinia fructigena</name>
    <dbReference type="NCBI Taxonomy" id="38457"/>
    <lineage>
        <taxon>Eukaryota</taxon>
        <taxon>Fungi</taxon>
        <taxon>Dikarya</taxon>
        <taxon>Ascomycota</taxon>
        <taxon>Pezizomycotina</taxon>
        <taxon>Leotiomycetes</taxon>
        <taxon>Helotiales</taxon>
        <taxon>Sclerotiniaceae</taxon>
        <taxon>Monilinia</taxon>
    </lineage>
</organism>
<gene>
    <name evidence="2" type="ORF">DID88_001016</name>
</gene>
<accession>A0A395J491</accession>
<evidence type="ECO:0000256" key="1">
    <source>
        <dbReference type="SAM" id="MobiDB-lite"/>
    </source>
</evidence>
<name>A0A395J491_9HELO</name>
<evidence type="ECO:0000313" key="3">
    <source>
        <dbReference type="Proteomes" id="UP000249056"/>
    </source>
</evidence>
<feature type="compositionally biased region" description="Basic and acidic residues" evidence="1">
    <location>
        <begin position="118"/>
        <end position="144"/>
    </location>
</feature>
<dbReference type="Proteomes" id="UP000249056">
    <property type="component" value="Unassembled WGS sequence"/>
</dbReference>
<evidence type="ECO:0000313" key="2">
    <source>
        <dbReference type="EMBL" id="RAL65449.1"/>
    </source>
</evidence>
<comment type="caution">
    <text evidence="2">The sequence shown here is derived from an EMBL/GenBank/DDBJ whole genome shotgun (WGS) entry which is preliminary data.</text>
</comment>
<feature type="region of interest" description="Disordered" evidence="1">
    <location>
        <begin position="108"/>
        <end position="275"/>
    </location>
</feature>
<reference evidence="2 3" key="1">
    <citation type="submission" date="2018-06" db="EMBL/GenBank/DDBJ databases">
        <title>Genome Sequence of the Brown Rot Fungal Pathogen Monilinia fructigena.</title>
        <authorList>
            <person name="Landi L."/>
            <person name="De Miccolis Angelini R.M."/>
            <person name="Pollastro S."/>
            <person name="Abate D."/>
            <person name="Faretra F."/>
            <person name="Romanazzi G."/>
        </authorList>
    </citation>
    <scope>NUCLEOTIDE SEQUENCE [LARGE SCALE GENOMIC DNA]</scope>
    <source>
        <strain evidence="2 3">Mfrg269</strain>
    </source>
</reference>
<protein>
    <submittedName>
        <fullName evidence="2">Uncharacterized protein</fullName>
    </submittedName>
</protein>
<sequence>MGRWRLTALGSQGLEQICSAATTTRDYFKHKQSKAKQSTRNICKTLFEYRNGKDLYSSRNNINMVLLGGLEVLAAGYLIKQHLKHKEEKQRLEIEALNLEEQSYRIYSPDRAGPGIDEDIRQKEKYTYDRRERYDKGRSSEDIRYTNSPPPKGYYAPRPRSRENQSQMRPTGYSSTGASSVQWVPPPPPQQQMNSPPIITTIPPFTRNPQPYPAHSVSPPPLHPTFANEPYAYPPEKTTRVDAKTWIAVPGEDELTVPGETRDPPPAYEEIGGRH</sequence>
<keyword evidence="3" id="KW-1185">Reference proteome</keyword>
<dbReference type="AlphaFoldDB" id="A0A395J491"/>
<dbReference type="OrthoDB" id="3553883at2759"/>
<feature type="compositionally biased region" description="Low complexity" evidence="1">
    <location>
        <begin position="191"/>
        <end position="205"/>
    </location>
</feature>